<feature type="compositionally biased region" description="Acidic residues" evidence="1">
    <location>
        <begin position="996"/>
        <end position="1009"/>
    </location>
</feature>
<feature type="region of interest" description="Disordered" evidence="1">
    <location>
        <begin position="1"/>
        <end position="72"/>
    </location>
</feature>
<feature type="region of interest" description="Disordered" evidence="1">
    <location>
        <begin position="520"/>
        <end position="1018"/>
    </location>
</feature>
<feature type="compositionally biased region" description="Basic and acidic residues" evidence="1">
    <location>
        <begin position="859"/>
        <end position="892"/>
    </location>
</feature>
<keyword evidence="3" id="KW-1185">Reference proteome</keyword>
<dbReference type="EMBL" id="PDLN01000009">
    <property type="protein sequence ID" value="RDW76120.1"/>
    <property type="molecule type" value="Genomic_DNA"/>
</dbReference>
<feature type="compositionally biased region" description="Low complexity" evidence="1">
    <location>
        <begin position="7"/>
        <end position="20"/>
    </location>
</feature>
<name>A0A3D8RQ73_9HELO</name>
<feature type="compositionally biased region" description="Acidic residues" evidence="1">
    <location>
        <begin position="945"/>
        <end position="967"/>
    </location>
</feature>
<evidence type="ECO:0000256" key="1">
    <source>
        <dbReference type="SAM" id="MobiDB-lite"/>
    </source>
</evidence>
<gene>
    <name evidence="2" type="ORF">BP5796_06941</name>
</gene>
<feature type="compositionally biased region" description="Basic and acidic residues" evidence="1">
    <location>
        <begin position="669"/>
        <end position="678"/>
    </location>
</feature>
<feature type="compositionally biased region" description="Low complexity" evidence="1">
    <location>
        <begin position="903"/>
        <end position="916"/>
    </location>
</feature>
<sequence>MFSSLRAAASKEPAMSAPEEPSVPEPPWGLPSIADKFRLAESMPPATSSPAASLLSVPHATGGSTTSSPASTCPHCEKQIFNVTLEEFQDHVASCSRPSSADDVASTISTLTEITDGADSPARNGHLHDHDDFDPFDPDDPFDAKAPELSELAIKSFGASKKNVLGKFQYGTQSTHVRPYTNPQHEFDYFNEADGHQQNEEDLEDPHSTSNFRFPKLTDLENFTKYLDDPDDMDSEHLYDRTKRVTAVLKAYQDEFDAIEKEVNIYETYQKSEAERIILEAKEVDAQKKADDKIREELHEASEERRIKLMEFGPQGSRRWNDAMARNDPQLLAILDERIDFETIAQRKREEKLAGKPLLEYAPLPEIKPTKEEIDAEKRKRGRVMSSIKFNDMNTADVYGFEYNPHVKYIGAQPVSAVAIKRRGANGIEVSDGGRLRAQRQPTRKFYEENSPETESDGLPAKRARKPRNLDETDEVVGRSRPASHSRGATPTPRTFPSGKKVGRPSKADVLARSKLSNIMIAPTSVTPEPSPASGGPARGAQQLTDDIQDDLQNAAAGIVAAVSPEVKPKRKGAGGRPRGSRKGIGGRPRKVPRPEDAQAQTNGRRGVKKEADGSFDMNGVMPSTEEEGDEHAQKSSDSMSRPSTASSSVTDGSIGSRRSSRPQTQAKTDARERRAQMDEFASTYKRDAKRKRTDEPIDINSSGRGKRTKTAHHPFDPSSSVEVESKSARGTKRQNGNIDGFDEGSPSSKKRKIRGPRDEANGIDEQDGGLQIQGESKGPKRKRAPADSTLMLAEISLTPSTDPPKKKPRSKKPKPKSAVDVPIEEYEPDKRSEDGRHLSLIPDPVEREAVRKRRVKRGKSDKLSKSMHARWNDGRMEEAMATRKANAEKKKVLGTNGAHIDSNAASTAPTPTPASVPELVRAASTNSLKQQARKGKGKAKASQEDDEDAIYDSSIAEDDDDLDDDTPAPQQPIQTRRTSTRERKKPLRVLSGLDGAEDEEDDDDDEEEVVPRPPGLERQFMSEYEHYQALTSPGAAIRLGKRVKRQINFAEELEDDLDDYY</sequence>
<protein>
    <submittedName>
        <fullName evidence="2">Uncharacterized protein</fullName>
    </submittedName>
</protein>
<comment type="caution">
    <text evidence="2">The sequence shown here is derived from an EMBL/GenBank/DDBJ whole genome shotgun (WGS) entry which is preliminary data.</text>
</comment>
<feature type="region of interest" description="Disordered" evidence="1">
    <location>
        <begin position="431"/>
        <end position="507"/>
    </location>
</feature>
<dbReference type="Proteomes" id="UP000256328">
    <property type="component" value="Unassembled WGS sequence"/>
</dbReference>
<feature type="compositionally biased region" description="Basic residues" evidence="1">
    <location>
        <begin position="569"/>
        <end position="582"/>
    </location>
</feature>
<feature type="compositionally biased region" description="Basic residues" evidence="1">
    <location>
        <begin position="807"/>
        <end position="816"/>
    </location>
</feature>
<feature type="compositionally biased region" description="Basic and acidic residues" evidence="1">
    <location>
        <begin position="829"/>
        <end position="838"/>
    </location>
</feature>
<feature type="compositionally biased region" description="Polar residues" evidence="1">
    <location>
        <begin position="636"/>
        <end position="668"/>
    </location>
</feature>
<reference evidence="2 3" key="1">
    <citation type="journal article" date="2018" name="IMA Fungus">
        <title>IMA Genome-F 9: Draft genome sequence of Annulohypoxylon stygium, Aspergillus mulundensis, Berkeleyomyces basicola (syn. Thielaviopsis basicola), Ceratocystis smalleyi, two Cercospora beticola strains, Coleophoma cylindrospora, Fusarium fracticaudum, Phialophora cf. hyalina, and Morchella septimelata.</title>
        <authorList>
            <person name="Wingfield B.D."/>
            <person name="Bills G.F."/>
            <person name="Dong Y."/>
            <person name="Huang W."/>
            <person name="Nel W.J."/>
            <person name="Swalarsk-Parry B.S."/>
            <person name="Vaghefi N."/>
            <person name="Wilken P.M."/>
            <person name="An Z."/>
            <person name="de Beer Z.W."/>
            <person name="De Vos L."/>
            <person name="Chen L."/>
            <person name="Duong T.A."/>
            <person name="Gao Y."/>
            <person name="Hammerbacher A."/>
            <person name="Kikkert J.R."/>
            <person name="Li Y."/>
            <person name="Li H."/>
            <person name="Li K."/>
            <person name="Li Q."/>
            <person name="Liu X."/>
            <person name="Ma X."/>
            <person name="Naidoo K."/>
            <person name="Pethybridge S.J."/>
            <person name="Sun J."/>
            <person name="Steenkamp E.T."/>
            <person name="van der Nest M.A."/>
            <person name="van Wyk S."/>
            <person name="Wingfield M.J."/>
            <person name="Xiong C."/>
            <person name="Yue Q."/>
            <person name="Zhang X."/>
        </authorList>
    </citation>
    <scope>NUCLEOTIDE SEQUENCE [LARGE SCALE GENOMIC DNA]</scope>
    <source>
        <strain evidence="2 3">BP5796</strain>
    </source>
</reference>
<proteinExistence type="predicted"/>
<accession>A0A3D8RQ73</accession>
<evidence type="ECO:0000313" key="2">
    <source>
        <dbReference type="EMBL" id="RDW76120.1"/>
    </source>
</evidence>
<feature type="compositionally biased region" description="Low complexity" evidence="1">
    <location>
        <begin position="40"/>
        <end position="72"/>
    </location>
</feature>
<organism evidence="2 3">
    <name type="scientific">Coleophoma crateriformis</name>
    <dbReference type="NCBI Taxonomy" id="565419"/>
    <lineage>
        <taxon>Eukaryota</taxon>
        <taxon>Fungi</taxon>
        <taxon>Dikarya</taxon>
        <taxon>Ascomycota</taxon>
        <taxon>Pezizomycotina</taxon>
        <taxon>Leotiomycetes</taxon>
        <taxon>Helotiales</taxon>
        <taxon>Dermateaceae</taxon>
        <taxon>Coleophoma</taxon>
    </lineage>
</organism>
<dbReference type="OrthoDB" id="3538351at2759"/>
<dbReference type="AlphaFoldDB" id="A0A3D8RQ73"/>
<evidence type="ECO:0000313" key="3">
    <source>
        <dbReference type="Proteomes" id="UP000256328"/>
    </source>
</evidence>
<feature type="region of interest" description="Disordered" evidence="1">
    <location>
        <begin position="113"/>
        <end position="141"/>
    </location>
</feature>